<dbReference type="RefSeq" id="WP_301125388.1">
    <property type="nucleotide sequence ID" value="NZ_JAUHPV010000001.1"/>
</dbReference>
<gene>
    <name evidence="2" type="ORF">QQX04_01190</name>
</gene>
<keyword evidence="1" id="KW-0472">Membrane</keyword>
<feature type="transmembrane region" description="Helical" evidence="1">
    <location>
        <begin position="36"/>
        <end position="53"/>
    </location>
</feature>
<reference evidence="2" key="1">
    <citation type="submission" date="2023-06" db="EMBL/GenBank/DDBJ databases">
        <title>SYSU T00b26.</title>
        <authorList>
            <person name="Gao L."/>
            <person name="Fang B.-Z."/>
            <person name="Li W.-J."/>
        </authorList>
    </citation>
    <scope>NUCLEOTIDE SEQUENCE</scope>
    <source>
        <strain evidence="2">SYSU T00b26</strain>
    </source>
</reference>
<organism evidence="2 3">
    <name type="scientific">Demequina zhanjiangensis</name>
    <dbReference type="NCBI Taxonomy" id="3051659"/>
    <lineage>
        <taxon>Bacteria</taxon>
        <taxon>Bacillati</taxon>
        <taxon>Actinomycetota</taxon>
        <taxon>Actinomycetes</taxon>
        <taxon>Micrococcales</taxon>
        <taxon>Demequinaceae</taxon>
        <taxon>Demequina</taxon>
    </lineage>
</organism>
<dbReference type="Proteomes" id="UP001172738">
    <property type="component" value="Unassembled WGS sequence"/>
</dbReference>
<evidence type="ECO:0000313" key="2">
    <source>
        <dbReference type="EMBL" id="MDN4471603.1"/>
    </source>
</evidence>
<protein>
    <recommendedName>
        <fullName evidence="4">DUF3017 domain-containing protein</fullName>
    </recommendedName>
</protein>
<evidence type="ECO:0000256" key="1">
    <source>
        <dbReference type="SAM" id="Phobius"/>
    </source>
</evidence>
<dbReference type="EMBL" id="JAUHPV010000001">
    <property type="protein sequence ID" value="MDN4471603.1"/>
    <property type="molecule type" value="Genomic_DNA"/>
</dbReference>
<name>A0ABT8FXS1_9MICO</name>
<feature type="transmembrane region" description="Helical" evidence="1">
    <location>
        <begin position="12"/>
        <end position="30"/>
    </location>
</feature>
<proteinExistence type="predicted"/>
<accession>A0ABT8FXS1</accession>
<comment type="caution">
    <text evidence="2">The sequence shown here is derived from an EMBL/GenBank/DDBJ whole genome shotgun (WGS) entry which is preliminary data.</text>
</comment>
<keyword evidence="3" id="KW-1185">Reference proteome</keyword>
<evidence type="ECO:0008006" key="4">
    <source>
        <dbReference type="Google" id="ProtNLM"/>
    </source>
</evidence>
<keyword evidence="1" id="KW-0812">Transmembrane</keyword>
<feature type="transmembrane region" description="Helical" evidence="1">
    <location>
        <begin position="65"/>
        <end position="85"/>
    </location>
</feature>
<evidence type="ECO:0000313" key="3">
    <source>
        <dbReference type="Proteomes" id="UP001172738"/>
    </source>
</evidence>
<keyword evidence="1" id="KW-1133">Transmembrane helix</keyword>
<sequence length="88" mass="8881">MSHDTPQTSERIAVLTLIGMAIVVASSLLVGSMVAVLLMAAACAGGAIARIVLPVESAFAVRRRAVDVAVMVTFAAALGFLGLTAPLS</sequence>